<dbReference type="Pfam" id="PF04321">
    <property type="entry name" value="RmlD_sub_bind"/>
    <property type="match status" value="1"/>
</dbReference>
<dbReference type="InterPro" id="IPR029903">
    <property type="entry name" value="RmlD-like-bd"/>
</dbReference>
<dbReference type="SUPFAM" id="SSF51735">
    <property type="entry name" value="NAD(P)-binding Rossmann-fold domains"/>
    <property type="match status" value="1"/>
</dbReference>
<dbReference type="Gene3D" id="3.40.50.720">
    <property type="entry name" value="NAD(P)-binding Rossmann-like Domain"/>
    <property type="match status" value="1"/>
</dbReference>
<dbReference type="CDD" id="cd05254">
    <property type="entry name" value="dTDP_HR_like_SDR_e"/>
    <property type="match status" value="1"/>
</dbReference>
<comment type="catalytic activity">
    <reaction evidence="5">
        <text>dTDP-beta-L-rhamnose + NADP(+) = dTDP-4-dehydro-beta-L-rhamnose + NADPH + H(+)</text>
        <dbReference type="Rhea" id="RHEA:21796"/>
        <dbReference type="ChEBI" id="CHEBI:15378"/>
        <dbReference type="ChEBI" id="CHEBI:57510"/>
        <dbReference type="ChEBI" id="CHEBI:57783"/>
        <dbReference type="ChEBI" id="CHEBI:58349"/>
        <dbReference type="ChEBI" id="CHEBI:62830"/>
        <dbReference type="EC" id="1.1.1.133"/>
    </reaction>
</comment>
<keyword evidence="9" id="KW-1185">Reference proteome</keyword>
<dbReference type="Proteomes" id="UP000470771">
    <property type="component" value="Unassembled WGS sequence"/>
</dbReference>
<comment type="pathway">
    <text evidence="1 6">Carbohydrate biosynthesis; dTDP-L-rhamnose biosynthesis.</text>
</comment>
<dbReference type="PANTHER" id="PTHR10491:SF4">
    <property type="entry name" value="METHIONINE ADENOSYLTRANSFERASE 2 SUBUNIT BETA"/>
    <property type="match status" value="1"/>
</dbReference>
<protein>
    <recommendedName>
        <fullName evidence="4 6">dTDP-4-dehydrorhamnose reductase</fullName>
        <ecNumber evidence="3 6">1.1.1.133</ecNumber>
    </recommendedName>
</protein>
<dbReference type="EC" id="1.1.1.133" evidence="3 6"/>
<gene>
    <name evidence="8" type="ORF">GQN54_10730</name>
</gene>
<dbReference type="PANTHER" id="PTHR10491">
    <property type="entry name" value="DTDP-4-DEHYDRORHAMNOSE REDUCTASE"/>
    <property type="match status" value="1"/>
</dbReference>
<name>A0A6N9NKY8_9FLAO</name>
<dbReference type="AlphaFoldDB" id="A0A6N9NKY8"/>
<evidence type="ECO:0000256" key="4">
    <source>
        <dbReference type="ARBA" id="ARBA00017099"/>
    </source>
</evidence>
<dbReference type="GO" id="GO:0019305">
    <property type="term" value="P:dTDP-rhamnose biosynthetic process"/>
    <property type="evidence" value="ECO:0007669"/>
    <property type="project" value="UniProtKB-UniPathway"/>
</dbReference>
<dbReference type="EMBL" id="WWNE01000008">
    <property type="protein sequence ID" value="NBG66593.1"/>
    <property type="molecule type" value="Genomic_DNA"/>
</dbReference>
<keyword evidence="6" id="KW-0521">NADP</keyword>
<evidence type="ECO:0000256" key="6">
    <source>
        <dbReference type="RuleBase" id="RU364082"/>
    </source>
</evidence>
<comment type="caution">
    <text evidence="8">The sequence shown here is derived from an EMBL/GenBank/DDBJ whole genome shotgun (WGS) entry which is preliminary data.</text>
</comment>
<dbReference type="InterPro" id="IPR036291">
    <property type="entry name" value="NAD(P)-bd_dom_sf"/>
</dbReference>
<evidence type="ECO:0000313" key="9">
    <source>
        <dbReference type="Proteomes" id="UP000470771"/>
    </source>
</evidence>
<evidence type="ECO:0000256" key="3">
    <source>
        <dbReference type="ARBA" id="ARBA00012929"/>
    </source>
</evidence>
<comment type="function">
    <text evidence="6">Catalyzes the reduction of dTDP-6-deoxy-L-lyxo-4-hexulose to yield dTDP-L-rhamnose.</text>
</comment>
<dbReference type="GO" id="GO:0008831">
    <property type="term" value="F:dTDP-4-dehydrorhamnose reductase activity"/>
    <property type="evidence" value="ECO:0007669"/>
    <property type="project" value="UniProtKB-EC"/>
</dbReference>
<feature type="domain" description="RmlD-like substrate binding" evidence="7">
    <location>
        <begin position="3"/>
        <end position="296"/>
    </location>
</feature>
<reference evidence="8 9" key="1">
    <citation type="submission" date="2019-12" db="EMBL/GenBank/DDBJ databases">
        <authorList>
            <person name="Zhao J."/>
        </authorList>
    </citation>
    <scope>NUCLEOTIDE SEQUENCE [LARGE SCALE GENOMIC DNA]</scope>
    <source>
        <strain evidence="8 9">S-15</strain>
    </source>
</reference>
<proteinExistence type="inferred from homology"/>
<evidence type="ECO:0000259" key="7">
    <source>
        <dbReference type="Pfam" id="PF04321"/>
    </source>
</evidence>
<evidence type="ECO:0000256" key="5">
    <source>
        <dbReference type="ARBA" id="ARBA00048200"/>
    </source>
</evidence>
<evidence type="ECO:0000256" key="1">
    <source>
        <dbReference type="ARBA" id="ARBA00004781"/>
    </source>
</evidence>
<dbReference type="RefSeq" id="WP_160633550.1">
    <property type="nucleotide sequence ID" value="NZ_WWNE01000008.1"/>
</dbReference>
<evidence type="ECO:0000313" key="8">
    <source>
        <dbReference type="EMBL" id="NBG66593.1"/>
    </source>
</evidence>
<evidence type="ECO:0000256" key="2">
    <source>
        <dbReference type="ARBA" id="ARBA00010944"/>
    </source>
</evidence>
<organism evidence="8 9">
    <name type="scientific">Acidiluteibacter ferrifornacis</name>
    <dbReference type="NCBI Taxonomy" id="2692424"/>
    <lineage>
        <taxon>Bacteria</taxon>
        <taxon>Pseudomonadati</taxon>
        <taxon>Bacteroidota</taxon>
        <taxon>Flavobacteriia</taxon>
        <taxon>Flavobacteriales</taxon>
        <taxon>Cryomorphaceae</taxon>
        <taxon>Acidiluteibacter</taxon>
    </lineage>
</organism>
<keyword evidence="6" id="KW-0560">Oxidoreductase</keyword>
<accession>A0A6N9NKY8</accession>
<dbReference type="InterPro" id="IPR005913">
    <property type="entry name" value="dTDP_dehydrorham_reduct"/>
</dbReference>
<comment type="similarity">
    <text evidence="2 6">Belongs to the dTDP-4-dehydrorhamnose reductase family.</text>
</comment>
<sequence length="302" mass="33938">MKRILITGSNGLLGQKLIKNLITLREENYDVLATSQGENRMSDRKGYNYQSLDITNVNDVEAVFDSFQPDVVINTAAMTNVDVCETEKEKCRQLNVEAVMHLINASRKHNSHLIHLSTDFVFDGKSGPYRETDKPNPLSFYGQSKFDSERLLEESNIKWSIVRTIIVYGVAESMSRNNIVLWAKQALEKGDPLSIVNDQFRSPTLAEDLAEGCLLIADKEKEGVFHLSGKDQMSIVELVKRVANYFHLNTISIKEVSSSTLSQAAKRPPKTGFILDKAISELGYNPHSFEEGLQILENQLQA</sequence>
<dbReference type="UniPathway" id="UPA00124"/>